<dbReference type="PIRSF" id="PIRSF006755">
    <property type="entry name" value="DTB_synth"/>
    <property type="match status" value="1"/>
</dbReference>
<protein>
    <recommendedName>
        <fullName evidence="1">ATP-dependent dethiobiotin synthetase BioD</fullName>
        <ecNumber evidence="1">6.3.3.3</ecNumber>
    </recommendedName>
    <alternativeName>
        <fullName evidence="1">DTB synthetase</fullName>
        <shortName evidence="1">DTBS</shortName>
    </alternativeName>
    <alternativeName>
        <fullName evidence="1">Dethiobiotin synthase</fullName>
    </alternativeName>
</protein>
<feature type="binding site" evidence="1">
    <location>
        <position position="109"/>
    </location>
    <ligand>
        <name>Mg(2+)</name>
        <dbReference type="ChEBI" id="CHEBI:18420"/>
    </ligand>
</feature>
<proteinExistence type="inferred from homology"/>
<reference evidence="2 3" key="1">
    <citation type="submission" date="2020-08" db="EMBL/GenBank/DDBJ databases">
        <title>Sequencing the genomes of 1000 actinobacteria strains.</title>
        <authorList>
            <person name="Klenk H.-P."/>
        </authorList>
    </citation>
    <scope>NUCLEOTIDE SEQUENCE [LARGE SCALE GENOMIC DNA]</scope>
    <source>
        <strain evidence="2 3">DSM 44551</strain>
    </source>
</reference>
<keyword evidence="1 2" id="KW-0436">Ligase</keyword>
<dbReference type="UniPathway" id="UPA00078">
    <property type="reaction ID" value="UER00161"/>
</dbReference>
<dbReference type="PANTHER" id="PTHR43210">
    <property type="entry name" value="DETHIOBIOTIN SYNTHETASE"/>
    <property type="match status" value="1"/>
</dbReference>
<dbReference type="GO" id="GO:0009102">
    <property type="term" value="P:biotin biosynthetic process"/>
    <property type="evidence" value="ECO:0007669"/>
    <property type="project" value="UniProtKB-UniRule"/>
</dbReference>
<feature type="binding site" evidence="1">
    <location>
        <position position="16"/>
    </location>
    <ligand>
        <name>Mg(2+)</name>
        <dbReference type="ChEBI" id="CHEBI:18420"/>
    </ligand>
</feature>
<keyword evidence="1" id="KW-0547">Nucleotide-binding</keyword>
<dbReference type="EMBL" id="JACHDB010000001">
    <property type="protein sequence ID" value="MBB5432275.1"/>
    <property type="molecule type" value="Genomic_DNA"/>
</dbReference>
<keyword evidence="1" id="KW-0460">Magnesium</keyword>
<dbReference type="GO" id="GO:0005829">
    <property type="term" value="C:cytosol"/>
    <property type="evidence" value="ECO:0007669"/>
    <property type="project" value="TreeGrafter"/>
</dbReference>
<keyword evidence="1" id="KW-0963">Cytoplasm</keyword>
<name>A0A7W8QL33_9ACTN</name>
<dbReference type="GO" id="GO:0004141">
    <property type="term" value="F:dethiobiotin synthase activity"/>
    <property type="evidence" value="ECO:0007669"/>
    <property type="project" value="UniProtKB-UniRule"/>
</dbReference>
<evidence type="ECO:0000313" key="2">
    <source>
        <dbReference type="EMBL" id="MBB5432275.1"/>
    </source>
</evidence>
<feature type="binding site" evidence="1">
    <location>
        <position position="201"/>
    </location>
    <ligand>
        <name>ATP</name>
        <dbReference type="ChEBI" id="CHEBI:30616"/>
    </ligand>
</feature>
<dbReference type="GO" id="GO:0000287">
    <property type="term" value="F:magnesium ion binding"/>
    <property type="evidence" value="ECO:0007669"/>
    <property type="project" value="UniProtKB-UniRule"/>
</dbReference>
<accession>A0A7W8QL33</accession>
<dbReference type="CDD" id="cd03109">
    <property type="entry name" value="DTBS"/>
    <property type="match status" value="1"/>
</dbReference>
<dbReference type="EC" id="6.3.3.3" evidence="1"/>
<dbReference type="Proteomes" id="UP000572635">
    <property type="component" value="Unassembled WGS sequence"/>
</dbReference>
<feature type="binding site" evidence="1">
    <location>
        <begin position="109"/>
        <end position="112"/>
    </location>
    <ligand>
        <name>ATP</name>
        <dbReference type="ChEBI" id="CHEBI:30616"/>
    </ligand>
</feature>
<comment type="pathway">
    <text evidence="1">Cofactor biosynthesis; biotin biosynthesis; biotin from 7,8-diaminononanoate: step 1/2.</text>
</comment>
<keyword evidence="1" id="KW-0067">ATP-binding</keyword>
<feature type="binding site" evidence="1">
    <location>
        <position position="50"/>
    </location>
    <ligand>
        <name>Mg(2+)</name>
        <dbReference type="ChEBI" id="CHEBI:18420"/>
    </ligand>
</feature>
<gene>
    <name evidence="1" type="primary">bioD</name>
    <name evidence="2" type="ORF">HDA36_002359</name>
</gene>
<comment type="catalytic activity">
    <reaction evidence="1">
        <text>(7R,8S)-7,8-diammoniononanoate + CO2 + ATP = (4R,5S)-dethiobiotin + ADP + phosphate + 3 H(+)</text>
        <dbReference type="Rhea" id="RHEA:15805"/>
        <dbReference type="ChEBI" id="CHEBI:15378"/>
        <dbReference type="ChEBI" id="CHEBI:16526"/>
        <dbReference type="ChEBI" id="CHEBI:30616"/>
        <dbReference type="ChEBI" id="CHEBI:43474"/>
        <dbReference type="ChEBI" id="CHEBI:149469"/>
        <dbReference type="ChEBI" id="CHEBI:149473"/>
        <dbReference type="ChEBI" id="CHEBI:456216"/>
        <dbReference type="EC" id="6.3.3.3"/>
    </reaction>
</comment>
<comment type="similarity">
    <text evidence="1">Belongs to the dethiobiotin synthetase family.</text>
</comment>
<keyword evidence="1" id="KW-0093">Biotin biosynthesis</keyword>
<comment type="cofactor">
    <cofactor evidence="1">
        <name>Mg(2+)</name>
        <dbReference type="ChEBI" id="CHEBI:18420"/>
    </cofactor>
</comment>
<dbReference type="Pfam" id="PF13500">
    <property type="entry name" value="AAA_26"/>
    <property type="match status" value="1"/>
</dbReference>
<dbReference type="HAMAP" id="MF_00336">
    <property type="entry name" value="BioD"/>
    <property type="match status" value="1"/>
</dbReference>
<keyword evidence="3" id="KW-1185">Reference proteome</keyword>
<dbReference type="Gene3D" id="3.40.50.300">
    <property type="entry name" value="P-loop containing nucleotide triphosphate hydrolases"/>
    <property type="match status" value="1"/>
</dbReference>
<feature type="binding site" evidence="1">
    <location>
        <position position="41"/>
    </location>
    <ligand>
        <name>substrate</name>
    </ligand>
</feature>
<comment type="function">
    <text evidence="1">Catalyzes a mechanistically unusual reaction, the ATP-dependent insertion of CO2 between the N7 and N8 nitrogen atoms of 7,8-diaminopelargonic acid (DAPA, also called 7,8-diammoniononanoate) to form a ureido ring.</text>
</comment>
<sequence length="225" mass="22461">MTVLVVAGTGTGVGKTACTAAYAATAAAAGERVAALKPAQTGVRPGEPGDADEVARLVPEAEVRELARYPEPLAPATAARRSCLPPVTAGQAAGAAADLAAEHDLVLVEGAGGLLVRLNDRGETIADVAAELSAPVLLVVRPGLGTLNETALTAEALAARGLRCAGLVIGRWPAFPGLAERCNLDDLPAEGRAPLLGALPEGITALPPAAFATAAVEALGIPEHR</sequence>
<evidence type="ECO:0000256" key="1">
    <source>
        <dbReference type="HAMAP-Rule" id="MF_00336"/>
    </source>
</evidence>
<comment type="subunit">
    <text evidence="1">Homodimer.</text>
</comment>
<dbReference type="NCBIfam" id="TIGR00347">
    <property type="entry name" value="bioD"/>
    <property type="match status" value="1"/>
</dbReference>
<dbReference type="RefSeq" id="WP_184391862.1">
    <property type="nucleotide sequence ID" value="NZ_BAAAJD010000069.1"/>
</dbReference>
<organism evidence="2 3">
    <name type="scientific">Nocardiopsis composta</name>
    <dbReference type="NCBI Taxonomy" id="157465"/>
    <lineage>
        <taxon>Bacteria</taxon>
        <taxon>Bacillati</taxon>
        <taxon>Actinomycetota</taxon>
        <taxon>Actinomycetes</taxon>
        <taxon>Streptosporangiales</taxon>
        <taxon>Nocardiopsidaceae</taxon>
        <taxon>Nocardiopsis</taxon>
    </lineage>
</organism>
<dbReference type="InterPro" id="IPR004472">
    <property type="entry name" value="DTB_synth_BioD"/>
</dbReference>
<evidence type="ECO:0000313" key="3">
    <source>
        <dbReference type="Proteomes" id="UP000572635"/>
    </source>
</evidence>
<dbReference type="InterPro" id="IPR027417">
    <property type="entry name" value="P-loop_NTPase"/>
</dbReference>
<dbReference type="SUPFAM" id="SSF52540">
    <property type="entry name" value="P-loop containing nucleoside triphosphate hydrolases"/>
    <property type="match status" value="1"/>
</dbReference>
<keyword evidence="1" id="KW-0479">Metal-binding</keyword>
<dbReference type="GO" id="GO:0005524">
    <property type="term" value="F:ATP binding"/>
    <property type="evidence" value="ECO:0007669"/>
    <property type="project" value="UniProtKB-UniRule"/>
</dbReference>
<comment type="caution">
    <text evidence="2">The sequence shown here is derived from an EMBL/GenBank/DDBJ whole genome shotgun (WGS) entry which is preliminary data.</text>
</comment>
<dbReference type="PANTHER" id="PTHR43210:SF5">
    <property type="entry name" value="DETHIOBIOTIN SYNTHETASE"/>
    <property type="match status" value="1"/>
</dbReference>
<feature type="active site" evidence="1">
    <location>
        <position position="37"/>
    </location>
</feature>
<comment type="caution">
    <text evidence="1">Lacks conserved residue(s) required for the propagation of feature annotation.</text>
</comment>
<comment type="subcellular location">
    <subcellularLocation>
        <location evidence="1">Cytoplasm</location>
    </subcellularLocation>
</comment>
<feature type="binding site" evidence="1">
    <location>
        <begin position="170"/>
        <end position="171"/>
    </location>
    <ligand>
        <name>ATP</name>
        <dbReference type="ChEBI" id="CHEBI:30616"/>
    </ligand>
</feature>
<dbReference type="AlphaFoldDB" id="A0A7W8QL33"/>
<feature type="binding site" evidence="1">
    <location>
        <position position="50"/>
    </location>
    <ligand>
        <name>ATP</name>
        <dbReference type="ChEBI" id="CHEBI:30616"/>
    </ligand>
</feature>